<dbReference type="PANTHER" id="PTHR30121">
    <property type="entry name" value="UNCHARACTERIZED PROTEIN YJGR-RELATED"/>
    <property type="match status" value="1"/>
</dbReference>
<protein>
    <submittedName>
        <fullName evidence="3">DNA helicase HerA-like ATPase</fullName>
    </submittedName>
</protein>
<dbReference type="InterPro" id="IPR027417">
    <property type="entry name" value="P-loop_NTPase"/>
</dbReference>
<sequence>MTPQAPASTPDVDGKIFLGKVLPAQPAPSGAAAKSVRTTKGAGVSTKGPAPLAVDAGEYLTLRLANRHGLVTGATGTGKTVTLQVLAEGFSRAGVPVFAADIKGDLSGIAAPGEAKDFLVSRATEVGITYVPDSFPVIFWDLFGEQGHPVRATVSEMGPLLLARLMNLNDTQEGVLNIVFRVADEQGLLLLDLKDLRAMLAHVAENAAALTTQYGNVSTQSVGAIQRQLLMLENQGADKFFGEPALDIRDIMRVDRSGYGIISVLAADKLMGAPRLYACFLLWLLAELFEQLPEVGDPDKPKLVFFFDEAHLLFDEAPKILLEKVEQVVRLIRSKGVGVYFVTQNPLDVPESVLAQLGNRVQHALRAFTPRDQKAVKAAAETFRPNPSLDTAQVIMELGKGEALISTLEGNGVPSMVERTLIRPPAARIGPLSPPERAAVTAKSPVGHIYDAAVDRESAFERLQDQQQGAPPQDGNAPASPGGGGLLDSVLGTIFGRPDINPGPAPGPSGRQTDPAKTSRTSVPKSGTSSRASTRMSTTELVVRQLARSVGTQLGRAIVRGILGSIRR</sequence>
<feature type="compositionally biased region" description="Low complexity" evidence="1">
    <location>
        <begin position="526"/>
        <end position="538"/>
    </location>
</feature>
<dbReference type="Pfam" id="PF05872">
    <property type="entry name" value="HerA_C"/>
    <property type="match status" value="1"/>
</dbReference>
<feature type="region of interest" description="Disordered" evidence="1">
    <location>
        <begin position="26"/>
        <end position="46"/>
    </location>
</feature>
<dbReference type="InterPro" id="IPR033186">
    <property type="entry name" value="HerA_C"/>
</dbReference>
<evidence type="ECO:0000313" key="4">
    <source>
        <dbReference type="Proteomes" id="UP001241747"/>
    </source>
</evidence>
<dbReference type="PANTHER" id="PTHR30121:SF6">
    <property type="entry name" value="SLR6007 PROTEIN"/>
    <property type="match status" value="1"/>
</dbReference>
<name>A0ABU0LJF9_XANAG</name>
<reference evidence="3 4" key="1">
    <citation type="submission" date="2023-07" db="EMBL/GenBank/DDBJ databases">
        <title>Genomic Encyclopedia of Type Strains, Phase IV (KMG-IV): sequencing the most valuable type-strain genomes for metagenomic binning, comparative biology and taxonomic classification.</title>
        <authorList>
            <person name="Goeker M."/>
        </authorList>
    </citation>
    <scope>NUCLEOTIDE SEQUENCE [LARGE SCALE GENOMIC DNA]</scope>
    <source>
        <strain evidence="3 4">DSM 3770</strain>
    </source>
</reference>
<evidence type="ECO:0000259" key="2">
    <source>
        <dbReference type="Pfam" id="PF05872"/>
    </source>
</evidence>
<dbReference type="Gene3D" id="3.40.50.300">
    <property type="entry name" value="P-loop containing nucleotide triphosphate hydrolases"/>
    <property type="match status" value="2"/>
</dbReference>
<accession>A0ABU0LJF9</accession>
<dbReference type="EMBL" id="JAUSVY010000015">
    <property type="protein sequence ID" value="MDQ0507280.1"/>
    <property type="molecule type" value="Genomic_DNA"/>
</dbReference>
<gene>
    <name evidence="3" type="ORF">QOZ94_004101</name>
</gene>
<feature type="compositionally biased region" description="Low complexity" evidence="1">
    <location>
        <begin position="465"/>
        <end position="479"/>
    </location>
</feature>
<evidence type="ECO:0000313" key="3">
    <source>
        <dbReference type="EMBL" id="MDQ0507280.1"/>
    </source>
</evidence>
<feature type="region of interest" description="Disordered" evidence="1">
    <location>
        <begin position="461"/>
        <end position="538"/>
    </location>
</feature>
<dbReference type="Proteomes" id="UP001241747">
    <property type="component" value="Unassembled WGS sequence"/>
</dbReference>
<organism evidence="3 4">
    <name type="scientific">Xanthobacter agilis</name>
    <dbReference type="NCBI Taxonomy" id="47492"/>
    <lineage>
        <taxon>Bacteria</taxon>
        <taxon>Pseudomonadati</taxon>
        <taxon>Pseudomonadota</taxon>
        <taxon>Alphaproteobacteria</taxon>
        <taxon>Hyphomicrobiales</taxon>
        <taxon>Xanthobacteraceae</taxon>
        <taxon>Xanthobacter</taxon>
    </lineage>
</organism>
<dbReference type="InterPro" id="IPR051162">
    <property type="entry name" value="T4SS_component"/>
</dbReference>
<keyword evidence="4" id="KW-1185">Reference proteome</keyword>
<dbReference type="SUPFAM" id="SSF52540">
    <property type="entry name" value="P-loop containing nucleoside triphosphate hydrolases"/>
    <property type="match status" value="1"/>
</dbReference>
<feature type="compositionally biased region" description="Polar residues" evidence="1">
    <location>
        <begin position="510"/>
        <end position="525"/>
    </location>
</feature>
<feature type="domain" description="Helicase HerA-like C-terminal" evidence="2">
    <location>
        <begin position="56"/>
        <end position="566"/>
    </location>
</feature>
<evidence type="ECO:0000256" key="1">
    <source>
        <dbReference type="SAM" id="MobiDB-lite"/>
    </source>
</evidence>
<comment type="caution">
    <text evidence="3">The sequence shown here is derived from an EMBL/GenBank/DDBJ whole genome shotgun (WGS) entry which is preliminary data.</text>
</comment>
<proteinExistence type="predicted"/>
<dbReference type="RefSeq" id="WP_237346973.1">
    <property type="nucleotide sequence ID" value="NZ_JABWGX010000026.1"/>
</dbReference>